<keyword evidence="5" id="KW-1185">Reference proteome</keyword>
<comment type="caution">
    <text evidence="4">The sequence shown here is derived from an EMBL/GenBank/DDBJ whole genome shotgun (WGS) entry which is preliminary data.</text>
</comment>
<dbReference type="Pfam" id="PF12401">
    <property type="entry name" value="FhaA_N"/>
    <property type="match status" value="1"/>
</dbReference>
<evidence type="ECO:0000259" key="3">
    <source>
        <dbReference type="PROSITE" id="PS50006"/>
    </source>
</evidence>
<sequence length="435" mass="46960">MNLIKTFEERMNTIFGSSTEGFTAPFSIKKLAKRAAREMEAETFEIDGINTAPALYTVLVSPTDDATMRSLYVKLISEISAFIEAKAQSKSYVFTGKPLIRFMVDPGLKSGKFAVFAENIDASTLARLRAEEDAFLSGSLGVGGAAQEQLHGEVKMVNPPRARQRNARFSEQATPQPPVSSPNALSSVSNEGARVAQSKSAYKPTPRQNEVAAANPQNSYKRGVVAIPDETSAGDFAPLIGGQDLDLSAGLSVLPSNLATIGSASISTPPVSVMPAAQNVQHTPLVNVRADNWGRHASTADDANSNRYAQNAYPAAPDGMAPTQRRDSFSQPAQNYAETATPTSLLINHQTGETYEVFAPQTVIGRERSHAQIVLRDSNISRRHAQITYNGRNWLIQDLGSTNGTQVNNMTVDSCVLRNGDIITLALTNLEFREN</sequence>
<gene>
    <name evidence="4" type="ORF">HMPREF0091_10180</name>
</gene>
<dbReference type="Gene3D" id="3.30.2320.60">
    <property type="entry name" value="FhaA, phosphopeptide-binding domain (DUF3662)"/>
    <property type="match status" value="1"/>
</dbReference>
<dbReference type="EMBL" id="ACGK02000001">
    <property type="protein sequence ID" value="EGF23233.1"/>
    <property type="molecule type" value="Genomic_DNA"/>
</dbReference>
<dbReference type="eggNOG" id="COG1716">
    <property type="taxonomic scope" value="Bacteria"/>
</dbReference>
<accession>F1T5U9</accession>
<feature type="region of interest" description="Disordered" evidence="2">
    <location>
        <begin position="296"/>
        <end position="334"/>
    </location>
</feature>
<dbReference type="Proteomes" id="UP000005947">
    <property type="component" value="Unassembled WGS sequence"/>
</dbReference>
<dbReference type="RefSeq" id="WP_006302291.1">
    <property type="nucleotide sequence ID" value="NZ_ACGK02000001.1"/>
</dbReference>
<dbReference type="InterPro" id="IPR022128">
    <property type="entry name" value="FhaA_N"/>
</dbReference>
<name>F1T5U9_9ACTN</name>
<keyword evidence="1" id="KW-0597">Phosphoprotein</keyword>
<reference evidence="4 5" key="1">
    <citation type="submission" date="2011-02" db="EMBL/GenBank/DDBJ databases">
        <authorList>
            <person name="Muzny D."/>
            <person name="Qin X."/>
            <person name="Buhay C."/>
            <person name="Dugan-Rocha S."/>
            <person name="Ding Y."/>
            <person name="Chen G."/>
            <person name="Hawes A."/>
            <person name="Holder M."/>
            <person name="Jhangiani S."/>
            <person name="Johnson A."/>
            <person name="Khan Z."/>
            <person name="Li Z."/>
            <person name="Liu W."/>
            <person name="Liu X."/>
            <person name="Perez L."/>
            <person name="Shen H."/>
            <person name="Wang Q."/>
            <person name="Watt J."/>
            <person name="Xi L."/>
            <person name="Xin Y."/>
            <person name="Zhou J."/>
            <person name="Deng J."/>
            <person name="Jiang H."/>
            <person name="Liu Y."/>
            <person name="Qu J."/>
            <person name="Song X.-Z."/>
            <person name="Zhang L."/>
            <person name="Villasana D."/>
            <person name="Johnson A."/>
            <person name="Liu J."/>
            <person name="Liyanage D."/>
            <person name="Lorensuhewa L."/>
            <person name="Robinson T."/>
            <person name="Song A."/>
            <person name="Song B.-B."/>
            <person name="Dinh H."/>
            <person name="Thornton R."/>
            <person name="Coyle M."/>
            <person name="Francisco L."/>
            <person name="Jackson L."/>
            <person name="Javaid M."/>
            <person name="Korchina V."/>
            <person name="Kovar C."/>
            <person name="Mata R."/>
            <person name="Mathew T."/>
            <person name="Ngo R."/>
            <person name="Nguyen L."/>
            <person name="Nguyen N."/>
            <person name="Okwuonu G."/>
            <person name="Ongeri F."/>
            <person name="Pham C."/>
            <person name="Simmons D."/>
            <person name="Wilczek-Boney K."/>
            <person name="Hale W."/>
            <person name="Jakkamsetti A."/>
            <person name="Pham P."/>
            <person name="Ruth R."/>
            <person name="San Lucas F."/>
            <person name="Warren J."/>
            <person name="Zhang J."/>
            <person name="Zhao Z."/>
            <person name="Zhou C."/>
            <person name="Zhu D."/>
            <person name="Lee S."/>
            <person name="Bess C."/>
            <person name="Blankenburg K."/>
            <person name="Forbes L."/>
            <person name="Fu Q."/>
            <person name="Gubbala S."/>
            <person name="Hirani K."/>
            <person name="Jayaseelan J.C."/>
            <person name="Lara F."/>
            <person name="Munidasa M."/>
            <person name="Palculict T."/>
            <person name="Patil S."/>
            <person name="Pu L.-L."/>
            <person name="Saada N."/>
            <person name="Tang L."/>
            <person name="Weissenberger G."/>
            <person name="Zhu Y."/>
            <person name="Hemphill L."/>
            <person name="Shang Y."/>
            <person name="Youmans B."/>
            <person name="Ayvaz T."/>
            <person name="Ross M."/>
            <person name="Santibanez J."/>
            <person name="Aqrawi P."/>
            <person name="Gross S."/>
            <person name="Joshi V."/>
            <person name="Fowler G."/>
            <person name="Nazareth L."/>
            <person name="Reid J."/>
            <person name="Worley K."/>
            <person name="Petrosino J."/>
            <person name="Highlander S."/>
            <person name="Gibbs R."/>
        </authorList>
    </citation>
    <scope>NUCLEOTIDE SEQUENCE [LARGE SCALE GENOMIC DNA]</scope>
    <source>
        <strain evidence="4 5">DSM 15829</strain>
    </source>
</reference>
<dbReference type="Pfam" id="PF00498">
    <property type="entry name" value="FHA"/>
    <property type="match status" value="1"/>
</dbReference>
<dbReference type="InterPro" id="IPR050923">
    <property type="entry name" value="Cell_Proc_Reg/RNA_Proc"/>
</dbReference>
<dbReference type="Gene3D" id="2.60.200.20">
    <property type="match status" value="1"/>
</dbReference>
<dbReference type="SMART" id="SM00240">
    <property type="entry name" value="FHA"/>
    <property type="match status" value="1"/>
</dbReference>
<dbReference type="AlphaFoldDB" id="F1T5U9"/>
<evidence type="ECO:0000313" key="5">
    <source>
        <dbReference type="Proteomes" id="UP000005947"/>
    </source>
</evidence>
<dbReference type="CDD" id="cd00060">
    <property type="entry name" value="FHA"/>
    <property type="match status" value="1"/>
</dbReference>
<dbReference type="SUPFAM" id="SSF49879">
    <property type="entry name" value="SMAD/FHA domain"/>
    <property type="match status" value="1"/>
</dbReference>
<proteinExistence type="predicted"/>
<evidence type="ECO:0000256" key="2">
    <source>
        <dbReference type="SAM" id="MobiDB-lite"/>
    </source>
</evidence>
<dbReference type="PANTHER" id="PTHR23308">
    <property type="entry name" value="NUCLEAR INHIBITOR OF PROTEIN PHOSPHATASE-1"/>
    <property type="match status" value="1"/>
</dbReference>
<organism evidence="4 5">
    <name type="scientific">Fannyhessea vaginae DSM 15829</name>
    <dbReference type="NCBI Taxonomy" id="525256"/>
    <lineage>
        <taxon>Bacteria</taxon>
        <taxon>Bacillati</taxon>
        <taxon>Actinomycetota</taxon>
        <taxon>Coriobacteriia</taxon>
        <taxon>Coriobacteriales</taxon>
        <taxon>Atopobiaceae</taxon>
        <taxon>Fannyhessea</taxon>
    </lineage>
</organism>
<dbReference type="InterPro" id="IPR000253">
    <property type="entry name" value="FHA_dom"/>
</dbReference>
<feature type="region of interest" description="Disordered" evidence="2">
    <location>
        <begin position="156"/>
        <end position="215"/>
    </location>
</feature>
<feature type="compositionally biased region" description="Polar residues" evidence="2">
    <location>
        <begin position="181"/>
        <end position="190"/>
    </location>
</feature>
<dbReference type="InterPro" id="IPR008984">
    <property type="entry name" value="SMAD_FHA_dom_sf"/>
</dbReference>
<evidence type="ECO:0000313" key="4">
    <source>
        <dbReference type="EMBL" id="EGF23233.1"/>
    </source>
</evidence>
<feature type="domain" description="FHA" evidence="3">
    <location>
        <begin position="362"/>
        <end position="412"/>
    </location>
</feature>
<dbReference type="GeneID" id="93210936"/>
<evidence type="ECO:0000256" key="1">
    <source>
        <dbReference type="ARBA" id="ARBA00022553"/>
    </source>
</evidence>
<protein>
    <submittedName>
        <fullName evidence="4">FHA domain protein</fullName>
    </submittedName>
</protein>
<dbReference type="PROSITE" id="PS50006">
    <property type="entry name" value="FHA_DOMAIN"/>
    <property type="match status" value="1"/>
</dbReference>
<dbReference type="InterPro" id="IPR042287">
    <property type="entry name" value="FhaA_N_sf"/>
</dbReference>